<dbReference type="STRING" id="52670.A0A2I4AIU1"/>
<feature type="domain" description="HMG box" evidence="17">
    <location>
        <begin position="146"/>
        <end position="210"/>
    </location>
</feature>
<sequence>EECVIWELSFMFPPVFRCAGVFCSANINPVKYLSTEASAPPKRPINGYLRYVHQQQPLIASRHPEMKLVDIIRKLAQEWRTMSPEQKEPFQKTFLLDMEQYKLDVQKFKAQLSPAQLQELATEKQMRLKKKKATKRKIELNRLGKPKGIRNAFNIFMSAQFLEAKGDNVQAKVTSLVEDWKNLSSHDKKVYEQLAEDDKIRYKNEMESWEKQMVEIGREDVLRVLKKKKSCAEAPKVKKLKKSKSKSAQRTTAGKVAGKRSAKSVSTEKI</sequence>
<evidence type="ECO:0000256" key="1">
    <source>
        <dbReference type="ARBA" id="ARBA00004436"/>
    </source>
</evidence>
<name>A0A2I4AIU1_AUSLI</name>
<keyword evidence="6 14" id="KW-0238">DNA-binding</keyword>
<evidence type="ECO:0000256" key="15">
    <source>
        <dbReference type="SAM" id="Coils"/>
    </source>
</evidence>
<comment type="subcellular location">
    <subcellularLocation>
        <location evidence="1">Mitochondrion matrix</location>
        <location evidence="1">Mitochondrion nucleoid</location>
    </subcellularLocation>
</comment>
<dbReference type="SMART" id="SM00398">
    <property type="entry name" value="HMG"/>
    <property type="match status" value="2"/>
</dbReference>
<keyword evidence="10" id="KW-1135">Mitochondrion nucleoid</keyword>
<dbReference type="GeneID" id="106511210"/>
<keyword evidence="4" id="KW-0809">Transit peptide</keyword>
<feature type="domain" description="HMG box" evidence="17">
    <location>
        <begin position="41"/>
        <end position="109"/>
    </location>
</feature>
<evidence type="ECO:0000313" key="18">
    <source>
        <dbReference type="Proteomes" id="UP000192220"/>
    </source>
</evidence>
<dbReference type="SUPFAM" id="SSF47095">
    <property type="entry name" value="HMG-box"/>
    <property type="match status" value="2"/>
</dbReference>
<dbReference type="OrthoDB" id="5550281at2759"/>
<dbReference type="GO" id="GO:0042645">
    <property type="term" value="C:mitochondrial nucleoid"/>
    <property type="evidence" value="ECO:0007669"/>
    <property type="project" value="UniProtKB-SubCell"/>
</dbReference>
<evidence type="ECO:0000259" key="17">
    <source>
        <dbReference type="PROSITE" id="PS50118"/>
    </source>
</evidence>
<dbReference type="Pfam" id="PF09011">
    <property type="entry name" value="HMG_box_2"/>
    <property type="match status" value="1"/>
</dbReference>
<dbReference type="InterPro" id="IPR050342">
    <property type="entry name" value="HMGB"/>
</dbReference>
<evidence type="ECO:0000256" key="14">
    <source>
        <dbReference type="PROSITE-ProRule" id="PRU00267"/>
    </source>
</evidence>
<dbReference type="RefSeq" id="XP_013855418.1">
    <property type="nucleotide sequence ID" value="XM_013999964.1"/>
</dbReference>
<keyword evidence="14" id="KW-0539">Nucleus</keyword>
<feature type="compositionally biased region" description="Basic residues" evidence="16">
    <location>
        <begin position="237"/>
        <end position="247"/>
    </location>
</feature>
<feature type="non-terminal residue" evidence="19">
    <location>
        <position position="1"/>
    </location>
</feature>
<accession>A0A2I4AIU1</accession>
<feature type="coiled-coil region" evidence="15">
    <location>
        <begin position="192"/>
        <end position="219"/>
    </location>
</feature>
<dbReference type="GO" id="GO:0005634">
    <property type="term" value="C:nucleus"/>
    <property type="evidence" value="ECO:0007669"/>
    <property type="project" value="UniProtKB-UniRule"/>
</dbReference>
<feature type="region of interest" description="Disordered" evidence="16">
    <location>
        <begin position="235"/>
        <end position="270"/>
    </location>
</feature>
<dbReference type="Gene3D" id="1.10.30.10">
    <property type="entry name" value="High mobility group box domain"/>
    <property type="match status" value="2"/>
</dbReference>
<evidence type="ECO:0000256" key="12">
    <source>
        <dbReference type="ARBA" id="ARBA00045216"/>
    </source>
</evidence>
<organism evidence="18 19">
    <name type="scientific">Austrofundulus limnaeus</name>
    <name type="common">Annual killifish</name>
    <dbReference type="NCBI Taxonomy" id="52670"/>
    <lineage>
        <taxon>Eukaryota</taxon>
        <taxon>Metazoa</taxon>
        <taxon>Chordata</taxon>
        <taxon>Craniata</taxon>
        <taxon>Vertebrata</taxon>
        <taxon>Euteleostomi</taxon>
        <taxon>Actinopterygii</taxon>
        <taxon>Neopterygii</taxon>
        <taxon>Teleostei</taxon>
        <taxon>Neoteleostei</taxon>
        <taxon>Acanthomorphata</taxon>
        <taxon>Ovalentaria</taxon>
        <taxon>Atherinomorphae</taxon>
        <taxon>Cyprinodontiformes</taxon>
        <taxon>Rivulidae</taxon>
        <taxon>Austrofundulus</taxon>
    </lineage>
</organism>
<evidence type="ECO:0000256" key="9">
    <source>
        <dbReference type="ARBA" id="ARBA00023163"/>
    </source>
</evidence>
<evidence type="ECO:0000313" key="19">
    <source>
        <dbReference type="RefSeq" id="XP_013855418.1"/>
    </source>
</evidence>
<dbReference type="Pfam" id="PF00505">
    <property type="entry name" value="HMG_box"/>
    <property type="match status" value="1"/>
</dbReference>
<keyword evidence="15" id="KW-0175">Coiled coil</keyword>
<dbReference type="PANTHER" id="PTHR48112">
    <property type="entry name" value="HIGH MOBILITY GROUP PROTEIN DSP1"/>
    <property type="match status" value="1"/>
</dbReference>
<dbReference type="KEGG" id="alim:106511210"/>
<keyword evidence="8" id="KW-0010">Activator</keyword>
<evidence type="ECO:0000256" key="5">
    <source>
        <dbReference type="ARBA" id="ARBA00023015"/>
    </source>
</evidence>
<dbReference type="Proteomes" id="UP000192220">
    <property type="component" value="Unplaced"/>
</dbReference>
<dbReference type="GO" id="GO:0003677">
    <property type="term" value="F:DNA binding"/>
    <property type="evidence" value="ECO:0007669"/>
    <property type="project" value="UniProtKB-UniRule"/>
</dbReference>
<keyword evidence="2" id="KW-0597">Phosphoprotein</keyword>
<comment type="subunit">
    <text evidence="13">Monomer; binds DNA as a monomer. Homodimer. Component of the mitochondrial transcription initiation complex, composed at least of TFB2M, TFAM and POLRMT. In this complex TFAM recruits POLRMT to the promoter whereas TFB2M induces structural changes in POLRMT to enable promoter opening and trapping of the DNA non-template strand. Upon metabolic stress, forms a complex composed of FOXO3, SIRT3, TFAM and POLRMT. Interacts with TFB1M and TFB2M. Interacts with CLPX; this enhances DNA-binding.</text>
</comment>
<keyword evidence="18" id="KW-1185">Reference proteome</keyword>
<feature type="DNA-binding region" description="HMG box" evidence="14">
    <location>
        <begin position="41"/>
        <end position="109"/>
    </location>
</feature>
<evidence type="ECO:0000256" key="3">
    <source>
        <dbReference type="ARBA" id="ARBA00022737"/>
    </source>
</evidence>
<dbReference type="PROSITE" id="PS50118">
    <property type="entry name" value="HMG_BOX_2"/>
    <property type="match status" value="2"/>
</dbReference>
<feature type="DNA-binding region" description="HMG box" evidence="14">
    <location>
        <begin position="146"/>
        <end position="210"/>
    </location>
</feature>
<evidence type="ECO:0000256" key="11">
    <source>
        <dbReference type="ARBA" id="ARBA00040582"/>
    </source>
</evidence>
<dbReference type="InterPro" id="IPR036910">
    <property type="entry name" value="HMG_box_dom_sf"/>
</dbReference>
<evidence type="ECO:0000256" key="4">
    <source>
        <dbReference type="ARBA" id="ARBA00022946"/>
    </source>
</evidence>
<comment type="function">
    <text evidence="12">Binds to the mitochondrial light strand promoter and functions in mitochondrial transcription regulation. Component of the mitochondrial transcription initiation complex, composed at least of TFB2M, TFAM and POLRMT that is required for basal transcription of mitochondrial DNA. In this complex, TFAM recruits POLRMT to a specific promoter whereas TFB2M induces structural changes in POLRMT to enable promoter opening and trapping of the DNA non-template strand. Required for accurate and efficient promoter recognition by the mitochondrial RNA polymerase. Promotes transcription initiation from the HSP1 and the light strand promoter by binding immediately upstream of transcriptional start sites. Is able to unwind DNA. Bends the mitochondrial light strand promoter DNA into a U-turn shape via its HMG boxes. Required for maintenance of normal levels of mitochondrial DNA. May play a role in organizing and compacting mitochondrial DNA.</text>
</comment>
<dbReference type="AlphaFoldDB" id="A0A2I4AIU1"/>
<keyword evidence="9" id="KW-0804">Transcription</keyword>
<evidence type="ECO:0000256" key="10">
    <source>
        <dbReference type="ARBA" id="ARBA00023271"/>
    </source>
</evidence>
<dbReference type="InParanoid" id="A0A2I4AIU1"/>
<evidence type="ECO:0000256" key="8">
    <source>
        <dbReference type="ARBA" id="ARBA00023159"/>
    </source>
</evidence>
<evidence type="ECO:0000256" key="2">
    <source>
        <dbReference type="ARBA" id="ARBA00022553"/>
    </source>
</evidence>
<evidence type="ECO:0000256" key="13">
    <source>
        <dbReference type="ARBA" id="ARBA00046467"/>
    </source>
</evidence>
<protein>
    <recommendedName>
        <fullName evidence="11">Transcription factor A, mitochondrial</fullName>
    </recommendedName>
</protein>
<evidence type="ECO:0000256" key="7">
    <source>
        <dbReference type="ARBA" id="ARBA00023128"/>
    </source>
</evidence>
<keyword evidence="3" id="KW-0677">Repeat</keyword>
<keyword evidence="5" id="KW-0805">Transcription regulation</keyword>
<gene>
    <name evidence="19" type="primary">LOC106511210</name>
</gene>
<evidence type="ECO:0000256" key="6">
    <source>
        <dbReference type="ARBA" id="ARBA00023125"/>
    </source>
</evidence>
<evidence type="ECO:0000256" key="16">
    <source>
        <dbReference type="SAM" id="MobiDB-lite"/>
    </source>
</evidence>
<proteinExistence type="predicted"/>
<dbReference type="PANTHER" id="PTHR48112:SF36">
    <property type="entry name" value="TRANSCRIPTION FACTOR A, MITOCHONDRIAL"/>
    <property type="match status" value="1"/>
</dbReference>
<dbReference type="GO" id="GO:0006357">
    <property type="term" value="P:regulation of transcription by RNA polymerase II"/>
    <property type="evidence" value="ECO:0007669"/>
    <property type="project" value="TreeGrafter"/>
</dbReference>
<reference evidence="19" key="1">
    <citation type="submission" date="2025-08" db="UniProtKB">
        <authorList>
            <consortium name="RefSeq"/>
        </authorList>
    </citation>
    <scope>IDENTIFICATION</scope>
    <source>
        <strain evidence="19">Quisiro</strain>
    </source>
</reference>
<keyword evidence="7" id="KW-0496">Mitochondrion</keyword>
<dbReference type="InterPro" id="IPR009071">
    <property type="entry name" value="HMG_box_dom"/>
</dbReference>